<keyword evidence="1" id="KW-1133">Transmembrane helix</keyword>
<dbReference type="Proteomes" id="UP000464620">
    <property type="component" value="Chromosome B09"/>
</dbReference>
<keyword evidence="1" id="KW-0472">Membrane</keyword>
<feature type="transmembrane region" description="Helical" evidence="1">
    <location>
        <begin position="43"/>
        <end position="63"/>
    </location>
</feature>
<gene>
    <name evidence="2" type="ORF">DS421_19g661720</name>
</gene>
<accession>A0A6B9VEC6</accession>
<proteinExistence type="predicted"/>
<dbReference type="AlphaFoldDB" id="A0A6B9VEC6"/>
<name>A0A6B9VEC6_ARAHY</name>
<protein>
    <submittedName>
        <fullName evidence="2">Uncharacterized protein</fullName>
    </submittedName>
</protein>
<keyword evidence="1" id="KW-0812">Transmembrane</keyword>
<evidence type="ECO:0000256" key="1">
    <source>
        <dbReference type="SAM" id="Phobius"/>
    </source>
</evidence>
<evidence type="ECO:0000313" key="2">
    <source>
        <dbReference type="EMBL" id="QHN78478.1"/>
    </source>
</evidence>
<dbReference type="EMBL" id="CP031001">
    <property type="protein sequence ID" value="QHN78478.1"/>
    <property type="molecule type" value="Genomic_DNA"/>
</dbReference>
<sequence length="70" mass="8187">MQFKHITISSQILRIMKINNIQNLKCTGTLYVYNNNNNKTCGIMFSLIFTSMLEFIVPMLNLYTMYSILV</sequence>
<organism evidence="2 3">
    <name type="scientific">Arachis hypogaea</name>
    <name type="common">Peanut</name>
    <dbReference type="NCBI Taxonomy" id="3818"/>
    <lineage>
        <taxon>Eukaryota</taxon>
        <taxon>Viridiplantae</taxon>
        <taxon>Streptophyta</taxon>
        <taxon>Embryophyta</taxon>
        <taxon>Tracheophyta</taxon>
        <taxon>Spermatophyta</taxon>
        <taxon>Magnoliopsida</taxon>
        <taxon>eudicotyledons</taxon>
        <taxon>Gunneridae</taxon>
        <taxon>Pentapetalae</taxon>
        <taxon>rosids</taxon>
        <taxon>fabids</taxon>
        <taxon>Fabales</taxon>
        <taxon>Fabaceae</taxon>
        <taxon>Papilionoideae</taxon>
        <taxon>50 kb inversion clade</taxon>
        <taxon>dalbergioids sensu lato</taxon>
        <taxon>Dalbergieae</taxon>
        <taxon>Pterocarpus clade</taxon>
        <taxon>Arachis</taxon>
    </lineage>
</organism>
<reference evidence="2 3" key="1">
    <citation type="submission" date="2020-01" db="EMBL/GenBank/DDBJ databases">
        <title>Genome sequence of Arachis hypogaea, cultivar Shitouqi.</title>
        <authorList>
            <person name="Zhuang W."/>
            <person name="Chen H."/>
            <person name="Varshney R."/>
            <person name="Wang D."/>
            <person name="Ming R."/>
        </authorList>
    </citation>
    <scope>NUCLEOTIDE SEQUENCE [LARGE SCALE GENOMIC DNA]</scope>
    <source>
        <tissue evidence="2">Young leaf</tissue>
    </source>
</reference>
<evidence type="ECO:0000313" key="3">
    <source>
        <dbReference type="Proteomes" id="UP000464620"/>
    </source>
</evidence>